<dbReference type="GO" id="GO:0000271">
    <property type="term" value="P:polysaccharide biosynthetic process"/>
    <property type="evidence" value="ECO:0007669"/>
    <property type="project" value="TreeGrafter"/>
</dbReference>
<evidence type="ECO:0000256" key="1">
    <source>
        <dbReference type="ARBA" id="ARBA00022898"/>
    </source>
</evidence>
<dbReference type="PANTHER" id="PTHR30244:SF34">
    <property type="entry name" value="DTDP-4-AMINO-4,6-DIDEOXYGALACTOSE TRANSAMINASE"/>
    <property type="match status" value="1"/>
</dbReference>
<dbReference type="GO" id="GO:0030170">
    <property type="term" value="F:pyridoxal phosphate binding"/>
    <property type="evidence" value="ECO:0007669"/>
    <property type="project" value="TreeGrafter"/>
</dbReference>
<dbReference type="Gene3D" id="3.40.640.10">
    <property type="entry name" value="Type I PLP-dependent aspartate aminotransferase-like (Major domain)"/>
    <property type="match status" value="1"/>
</dbReference>
<dbReference type="RefSeq" id="WP_204509282.1">
    <property type="nucleotide sequence ID" value="NZ_QAON01000004.1"/>
</dbReference>
<dbReference type="Pfam" id="PF01041">
    <property type="entry name" value="DegT_DnrJ_EryC1"/>
    <property type="match status" value="1"/>
</dbReference>
<dbReference type="EMBL" id="QAON01000004">
    <property type="protein sequence ID" value="PTQ90033.1"/>
    <property type="molecule type" value="Genomic_DNA"/>
</dbReference>
<sequence length="393" mass="43390">MANTVSNKSWPYYAPDEVEAVTEVLLSGKVNYWTGQVSRQFEQAYADYLGVKHTIAVGNGTLALDLAWVALDIGEGDEVIVTSRTFLASVSSIVLAGAKPVFADVDLDSQNITVDTIKAVITPKTKAIVCVHLAGWPCDMPAIMAFAREHNLYVIEDCAQAHGAQINGQAIGSFGDIAAFSFCQDKIMSTGGEGGLVATNNSDWWQTMWSYKDHGKNYDTVYHKQHPAGFRWLHESFGTNWRITEMQSAIGLKQLAKLDDWIKQRRANTQALYSQLADLAALRIPTVPEHIYHACYKAYVFVRPEQLKADWSRDRIMHAVNTAGAVCLSGSCSEVYLEKAFDGTDLRPTQRLVNAQQLGDTSLMFLVHPTLNEEDLVTVGKIVRQVVLEASLA</sequence>
<organism evidence="6 7">
    <name type="scientific">Agitococcus lubricus</name>
    <dbReference type="NCBI Taxonomy" id="1077255"/>
    <lineage>
        <taxon>Bacteria</taxon>
        <taxon>Pseudomonadati</taxon>
        <taxon>Pseudomonadota</taxon>
        <taxon>Gammaproteobacteria</taxon>
        <taxon>Moraxellales</taxon>
        <taxon>Moraxellaceae</taxon>
        <taxon>Agitococcus</taxon>
    </lineage>
</organism>
<evidence type="ECO:0000256" key="4">
    <source>
        <dbReference type="PIRSR" id="PIRSR000390-2"/>
    </source>
</evidence>
<gene>
    <name evidence="6" type="ORF">C8N29_10471</name>
</gene>
<feature type="modified residue" description="N6-(pyridoxal phosphate)lysine" evidence="4">
    <location>
        <position position="186"/>
    </location>
</feature>
<dbReference type="SUPFAM" id="SSF53383">
    <property type="entry name" value="PLP-dependent transferases"/>
    <property type="match status" value="1"/>
</dbReference>
<evidence type="ECO:0000313" key="6">
    <source>
        <dbReference type="EMBL" id="PTQ90033.1"/>
    </source>
</evidence>
<dbReference type="AlphaFoldDB" id="A0A2T5J0Y7"/>
<evidence type="ECO:0000256" key="2">
    <source>
        <dbReference type="ARBA" id="ARBA00037999"/>
    </source>
</evidence>
<proteinExistence type="inferred from homology"/>
<dbReference type="Proteomes" id="UP000244223">
    <property type="component" value="Unassembled WGS sequence"/>
</dbReference>
<dbReference type="InterPro" id="IPR015422">
    <property type="entry name" value="PyrdxlP-dep_Trfase_small"/>
</dbReference>
<comment type="caution">
    <text evidence="6">The sequence shown here is derived from an EMBL/GenBank/DDBJ whole genome shotgun (WGS) entry which is preliminary data.</text>
</comment>
<dbReference type="InterPro" id="IPR015421">
    <property type="entry name" value="PyrdxlP-dep_Trfase_major"/>
</dbReference>
<evidence type="ECO:0000256" key="5">
    <source>
        <dbReference type="RuleBase" id="RU004508"/>
    </source>
</evidence>
<dbReference type="PIRSF" id="PIRSF000390">
    <property type="entry name" value="PLP_StrS"/>
    <property type="match status" value="1"/>
</dbReference>
<accession>A0A2T5J0Y7</accession>
<comment type="similarity">
    <text evidence="2 5">Belongs to the DegT/DnrJ/EryC1 family.</text>
</comment>
<evidence type="ECO:0000313" key="7">
    <source>
        <dbReference type="Proteomes" id="UP000244223"/>
    </source>
</evidence>
<evidence type="ECO:0000256" key="3">
    <source>
        <dbReference type="PIRSR" id="PIRSR000390-1"/>
    </source>
</evidence>
<dbReference type="InterPro" id="IPR015424">
    <property type="entry name" value="PyrdxlP-dep_Trfase"/>
</dbReference>
<dbReference type="CDD" id="cd00616">
    <property type="entry name" value="AHBA_syn"/>
    <property type="match status" value="1"/>
</dbReference>
<dbReference type="Gene3D" id="3.90.1150.10">
    <property type="entry name" value="Aspartate Aminotransferase, domain 1"/>
    <property type="match status" value="1"/>
</dbReference>
<keyword evidence="7" id="KW-1185">Reference proteome</keyword>
<name>A0A2T5J0Y7_9GAMM</name>
<dbReference type="InterPro" id="IPR000653">
    <property type="entry name" value="DegT/StrS_aminotransferase"/>
</dbReference>
<protein>
    <submittedName>
        <fullName evidence="6">dTDP-4-amino-4,6-dideoxygalactose transaminase</fullName>
    </submittedName>
</protein>
<feature type="active site" description="Proton acceptor" evidence="3">
    <location>
        <position position="186"/>
    </location>
</feature>
<dbReference type="PANTHER" id="PTHR30244">
    <property type="entry name" value="TRANSAMINASE"/>
    <property type="match status" value="1"/>
</dbReference>
<keyword evidence="1 4" id="KW-0663">Pyridoxal phosphate</keyword>
<dbReference type="GO" id="GO:0008483">
    <property type="term" value="F:transaminase activity"/>
    <property type="evidence" value="ECO:0007669"/>
    <property type="project" value="TreeGrafter"/>
</dbReference>
<reference evidence="6 7" key="1">
    <citation type="submission" date="2018-04" db="EMBL/GenBank/DDBJ databases">
        <title>Genomic Encyclopedia of Archaeal and Bacterial Type Strains, Phase II (KMG-II): from individual species to whole genera.</title>
        <authorList>
            <person name="Goeker M."/>
        </authorList>
    </citation>
    <scope>NUCLEOTIDE SEQUENCE [LARGE SCALE GENOMIC DNA]</scope>
    <source>
        <strain evidence="6 7">DSM 5822</strain>
    </source>
</reference>